<dbReference type="SUPFAM" id="SSF53098">
    <property type="entry name" value="Ribonuclease H-like"/>
    <property type="match status" value="1"/>
</dbReference>
<name>A0A026W7T5_OOCBI</name>
<dbReference type="Proteomes" id="UP000053097">
    <property type="component" value="Unassembled WGS sequence"/>
</dbReference>
<accession>A0A026W7T5</accession>
<evidence type="ECO:0000259" key="1">
    <source>
        <dbReference type="Pfam" id="PF05699"/>
    </source>
</evidence>
<dbReference type="PANTHER" id="PTHR37162:SF1">
    <property type="entry name" value="BED-TYPE DOMAIN-CONTAINING PROTEIN"/>
    <property type="match status" value="1"/>
</dbReference>
<dbReference type="InterPro" id="IPR012337">
    <property type="entry name" value="RNaseH-like_sf"/>
</dbReference>
<dbReference type="STRING" id="2015173.A0A026W7T5"/>
<evidence type="ECO:0000313" key="2">
    <source>
        <dbReference type="EMBL" id="EZA52063.1"/>
    </source>
</evidence>
<sequence length="752" mass="86709">MCDKLRKKAKRSFLEAWLHDDRYKCWIHKVSCDDSLFHCTICNNNFSCNSTHVSRHANSMCHLKSYKENTSLCDDGNNVKNTSKAVFKKKWLDIKNFQLWLREVPNNNSLCLCTICDKSFAAYFSHIHRHAESETHLHLCKEKGIEVSEINDTQINESLLSFDKRKKTVEIKYAALMAEINVPLHNAHKILNFFQQLQLDDPNVLNSMSMGPTKYSNIISNILCLVETEHVSKKLQTTKFSVFIDETSDICTEKWMTFFVRYVDSETQDVRSQLVQLININATDCSADKLFNAFKSEMWKLQIPFHNIVALSCDNASVMTGKHLSFHSKLKEMCKHLLTLPCPCHSSALAAHAACARILSYCDDFLRKIASYINGSPKRSAIFHEFCDCFQEKYRKILKLSDTRWLSHYTCVERLLQSWDTIRHFLQEMVVSDKSKSAQPLLSVMDNVELKAYFLFLKYILYFFNSFNAFFQSAETRIHLLQLKSANFLLQISTNINFAQKENQKDINDILLGSECEQYLKDLLLEGHMDAVTQVRQNCLQFYITAAEEVRKRLPINDDFLKKMQAFLPLISLFDSDRDTSFQHVCLIARNIGGFDEESLKYEWFILLADFTAEETQNLSLLDFDDMWKKILQRQLSNGVYKYPNLRNLLSAVRCLPNSNADSERTFSILTDIKSKKRNKLSSTCVNAICVIKSALKSRGEIAANMKINEQHLSCMVSEKLYATCPTRKKSSFNLHAADESAGCQGQTEENS</sequence>
<protein>
    <submittedName>
        <fullName evidence="2">SCAN domain-containing protein</fullName>
    </submittedName>
</protein>
<feature type="domain" description="HAT C-terminal dimerisation" evidence="1">
    <location>
        <begin position="642"/>
        <end position="695"/>
    </location>
</feature>
<organism evidence="2 3">
    <name type="scientific">Ooceraea biroi</name>
    <name type="common">Clonal raider ant</name>
    <name type="synonym">Cerapachys biroi</name>
    <dbReference type="NCBI Taxonomy" id="2015173"/>
    <lineage>
        <taxon>Eukaryota</taxon>
        <taxon>Metazoa</taxon>
        <taxon>Ecdysozoa</taxon>
        <taxon>Arthropoda</taxon>
        <taxon>Hexapoda</taxon>
        <taxon>Insecta</taxon>
        <taxon>Pterygota</taxon>
        <taxon>Neoptera</taxon>
        <taxon>Endopterygota</taxon>
        <taxon>Hymenoptera</taxon>
        <taxon>Apocrita</taxon>
        <taxon>Aculeata</taxon>
        <taxon>Formicoidea</taxon>
        <taxon>Formicidae</taxon>
        <taxon>Dorylinae</taxon>
        <taxon>Ooceraea</taxon>
    </lineage>
</organism>
<dbReference type="PANTHER" id="PTHR37162">
    <property type="entry name" value="HAT FAMILY DIMERISATION DOMAINCONTAINING PROTEIN-RELATED"/>
    <property type="match status" value="1"/>
</dbReference>
<dbReference type="AlphaFoldDB" id="A0A026W7T5"/>
<dbReference type="GO" id="GO:0046983">
    <property type="term" value="F:protein dimerization activity"/>
    <property type="evidence" value="ECO:0007669"/>
    <property type="project" value="InterPro"/>
</dbReference>
<dbReference type="InterPro" id="IPR008906">
    <property type="entry name" value="HATC_C_dom"/>
</dbReference>
<evidence type="ECO:0000313" key="3">
    <source>
        <dbReference type="Proteomes" id="UP000053097"/>
    </source>
</evidence>
<gene>
    <name evidence="2" type="ORF">X777_09200</name>
</gene>
<proteinExistence type="predicted"/>
<dbReference type="OMA" id="PAAMYFE"/>
<reference evidence="2 3" key="1">
    <citation type="journal article" date="2014" name="Curr. Biol.">
        <title>The genome of the clonal raider ant Cerapachys biroi.</title>
        <authorList>
            <person name="Oxley P.R."/>
            <person name="Ji L."/>
            <person name="Fetter-Pruneda I."/>
            <person name="McKenzie S.K."/>
            <person name="Li C."/>
            <person name="Hu H."/>
            <person name="Zhang G."/>
            <person name="Kronauer D.J."/>
        </authorList>
    </citation>
    <scope>NUCLEOTIDE SEQUENCE [LARGE SCALE GENOMIC DNA]</scope>
</reference>
<keyword evidence="3" id="KW-1185">Reference proteome</keyword>
<dbReference type="Pfam" id="PF05699">
    <property type="entry name" value="Dimer_Tnp_hAT"/>
    <property type="match status" value="1"/>
</dbReference>
<dbReference type="EMBL" id="KK107354">
    <property type="protein sequence ID" value="EZA52063.1"/>
    <property type="molecule type" value="Genomic_DNA"/>
</dbReference>
<dbReference type="OrthoDB" id="8046116at2759"/>